<dbReference type="KEGG" id="cad:Curi_c08020"/>
<evidence type="ECO:0000259" key="1">
    <source>
        <dbReference type="PROSITE" id="PS51857"/>
    </source>
</evidence>
<dbReference type="InterPro" id="IPR011129">
    <property type="entry name" value="CSD"/>
</dbReference>
<reference evidence="2 3" key="1">
    <citation type="journal article" date="2012" name="PLoS ONE">
        <title>The purine-utilizing bacterium Clostridium acidurici 9a: a genome-guided metabolic reconsideration.</title>
        <authorList>
            <person name="Hartwich K."/>
            <person name="Poehlein A."/>
            <person name="Daniel R."/>
        </authorList>
    </citation>
    <scope>NUCLEOTIDE SEQUENCE [LARGE SCALE GENOMIC DNA]</scope>
    <source>
        <strain evidence="3">ATCC 7906 / DSM 604 / BCRC 14475 / CIP 104303 / KCTC 5404 / NCIMB 10678 / 9a</strain>
    </source>
</reference>
<dbReference type="Pfam" id="PF00313">
    <property type="entry name" value="CSD"/>
    <property type="match status" value="1"/>
</dbReference>
<dbReference type="HOGENOM" id="CLU_1132028_0_0_9"/>
<dbReference type="Proteomes" id="UP000006094">
    <property type="component" value="Chromosome"/>
</dbReference>
<gene>
    <name evidence="2" type="ordered locus">Curi_c08020</name>
</gene>
<dbReference type="RefSeq" id="WP_014967012.1">
    <property type="nucleotide sequence ID" value="NC_018664.1"/>
</dbReference>
<dbReference type="InterPro" id="IPR002059">
    <property type="entry name" value="CSP_DNA-bd"/>
</dbReference>
<dbReference type="OrthoDB" id="6155100at2"/>
<proteinExistence type="predicted"/>
<dbReference type="GO" id="GO:0003676">
    <property type="term" value="F:nucleic acid binding"/>
    <property type="evidence" value="ECO:0007669"/>
    <property type="project" value="InterPro"/>
</dbReference>
<dbReference type="STRING" id="1128398.Curi_c08020"/>
<dbReference type="SUPFAM" id="SSF50249">
    <property type="entry name" value="Nucleic acid-binding proteins"/>
    <property type="match status" value="1"/>
</dbReference>
<dbReference type="Gene3D" id="2.40.50.140">
    <property type="entry name" value="Nucleic acid-binding proteins"/>
    <property type="match status" value="1"/>
</dbReference>
<dbReference type="AlphaFoldDB" id="K0AYU6"/>
<keyword evidence="3" id="KW-1185">Reference proteome</keyword>
<organism evidence="2 3">
    <name type="scientific">Gottschalkia acidurici (strain ATCC 7906 / DSM 604 / BCRC 14475 / CIP 104303 / KCTC 5404 / NCIMB 10678 / 9a)</name>
    <name type="common">Clostridium acidurici</name>
    <dbReference type="NCBI Taxonomy" id="1128398"/>
    <lineage>
        <taxon>Bacteria</taxon>
        <taxon>Bacillati</taxon>
        <taxon>Bacillota</taxon>
        <taxon>Tissierellia</taxon>
        <taxon>Tissierellales</taxon>
        <taxon>Gottschalkiaceae</taxon>
        <taxon>Gottschalkia</taxon>
    </lineage>
</organism>
<protein>
    <submittedName>
        <fullName evidence="2">Cold-shock domain-containing protein</fullName>
    </submittedName>
</protein>
<dbReference type="SMART" id="SM00357">
    <property type="entry name" value="CSP"/>
    <property type="match status" value="1"/>
</dbReference>
<feature type="domain" description="CSD" evidence="1">
    <location>
        <begin position="1"/>
        <end position="62"/>
    </location>
</feature>
<dbReference type="PROSITE" id="PS51857">
    <property type="entry name" value="CSD_2"/>
    <property type="match status" value="1"/>
</dbReference>
<accession>K0AYU6</accession>
<evidence type="ECO:0000313" key="3">
    <source>
        <dbReference type="Proteomes" id="UP000006094"/>
    </source>
</evidence>
<name>K0AYU6_GOTA9</name>
<dbReference type="InterPro" id="IPR012340">
    <property type="entry name" value="NA-bd_OB-fold"/>
</dbReference>
<dbReference type="EMBL" id="CP003326">
    <property type="protein sequence ID" value="AFS77875.1"/>
    <property type="molecule type" value="Genomic_DNA"/>
</dbReference>
<evidence type="ECO:0000313" key="2">
    <source>
        <dbReference type="EMBL" id="AFS77875.1"/>
    </source>
</evidence>
<sequence length="245" mass="29076">MRGRVKKFERGLGVIISENKKEIPVHFVNIEMKGFKSLTVGQLVEYNIGEYYGKETAINVKVIDEYITPGMEINPKITHDVEDKGYWCKKGSKLEEEFVKEIVPKLKTNIIINPEKVKNPKVIDLLNLDLNRKADLKTQETPFFTAYRYGYNPQYTVTFNHKDYINYKKNYPNVIIYWWVNWKQLSLRKFSVDPLYGVWEIEFKFMLEKIQKGEAPLHKYKQRVDDPINATESYLFDLNSFRRLL</sequence>